<dbReference type="GO" id="GO:0031956">
    <property type="term" value="F:medium-chain fatty acid-CoA ligase activity"/>
    <property type="evidence" value="ECO:0007669"/>
    <property type="project" value="TreeGrafter"/>
</dbReference>
<evidence type="ECO:0000256" key="2">
    <source>
        <dbReference type="ARBA" id="ARBA00022598"/>
    </source>
</evidence>
<dbReference type="PROSITE" id="PS00455">
    <property type="entry name" value="AMP_BINDING"/>
    <property type="match status" value="1"/>
</dbReference>
<dbReference type="OrthoDB" id="9765680at2"/>
<dbReference type="GO" id="GO:0006631">
    <property type="term" value="P:fatty acid metabolic process"/>
    <property type="evidence" value="ECO:0007669"/>
    <property type="project" value="TreeGrafter"/>
</dbReference>
<dbReference type="FunFam" id="3.30.300.30:FF:000008">
    <property type="entry name" value="2,3-dihydroxybenzoate-AMP ligase"/>
    <property type="match status" value="1"/>
</dbReference>
<dbReference type="AlphaFoldDB" id="A0A5K7YKK2"/>
<dbReference type="Proteomes" id="UP000427906">
    <property type="component" value="Chromosome"/>
</dbReference>
<accession>A0A5K7YKK2</accession>
<feature type="domain" description="AMP-dependent synthetase/ligase" evidence="3">
    <location>
        <begin position="32"/>
        <end position="411"/>
    </location>
</feature>
<dbReference type="Gene3D" id="3.40.50.12780">
    <property type="entry name" value="N-terminal domain of ligase-like"/>
    <property type="match status" value="1"/>
</dbReference>
<dbReference type="PANTHER" id="PTHR43201">
    <property type="entry name" value="ACYL-COA SYNTHETASE"/>
    <property type="match status" value="1"/>
</dbReference>
<dbReference type="InterPro" id="IPR045851">
    <property type="entry name" value="AMP-bd_C_sf"/>
</dbReference>
<organism evidence="5 6">
    <name type="scientific">Desulfosarcina alkanivorans</name>
    <dbReference type="NCBI Taxonomy" id="571177"/>
    <lineage>
        <taxon>Bacteria</taxon>
        <taxon>Pseudomonadati</taxon>
        <taxon>Thermodesulfobacteriota</taxon>
        <taxon>Desulfobacteria</taxon>
        <taxon>Desulfobacterales</taxon>
        <taxon>Desulfosarcinaceae</taxon>
        <taxon>Desulfosarcina</taxon>
    </lineage>
</organism>
<sequence length="549" mass="60935">MKMDKSIIKFEPNFGVYPPKPLPNVPAYTILTESAKAYPDKVALVCCGKEVTYHELDQLSDRLAWQLSKRFHIGKGDRVATMMPNSIQHSIALFAVLKIGAVMVPCNVMYKHRELRYQLKDSEARVIIALDVFHNTIEAARQDTAIETVVLSKLSDFTENDDQIPALFHSSKEALPDGCLSLVSLLEEGQALNDYAEIDTENDLALLLYTAGTTGVSKGVMEAHRNLWACTSPTVDIYGFTENDVNLQIMPMFHCSGYCLVQLPMLFVGGTVVHVPLFEPQICIELINKYKITTIFAPPTFFVGLMNTPGFENGTYPDLKTTLSCGAPQPDPVRLRWEEITGKRLLDGYGMTESMCQGSGVLSMPNKYRPGAIGGPFNCKVKVVDSNLEIVSVGTVGEIMFNGEGVAKGYWNKPEQTKDTFLEDGWLKTGDAGYIDEDGYVYFVDRYKDLIVTSGYNVAPAEVESVLMAHSTVKEAAVIGVKDEYKGEVVTAFISVMEESKNDVSLEDIFAFCKERMATFKVPKKIVIVDEIPKNAVGKIMRRELREAL</sequence>
<dbReference type="KEGG" id="dalk:DSCA_36760"/>
<evidence type="ECO:0000256" key="1">
    <source>
        <dbReference type="ARBA" id="ARBA00006432"/>
    </source>
</evidence>
<gene>
    <name evidence="5" type="ORF">DSCA_36760</name>
</gene>
<feature type="domain" description="AMP-binding enzyme C-terminal" evidence="4">
    <location>
        <begin position="462"/>
        <end position="539"/>
    </location>
</feature>
<protein>
    <submittedName>
        <fullName evidence="5">Long-chain-fatty-acid--CoA ligase</fullName>
    </submittedName>
</protein>
<dbReference type="Pfam" id="PF00501">
    <property type="entry name" value="AMP-binding"/>
    <property type="match status" value="1"/>
</dbReference>
<reference evidence="5 6" key="1">
    <citation type="submission" date="2019-11" db="EMBL/GenBank/DDBJ databases">
        <title>Comparative genomics of hydrocarbon-degrading Desulfosarcina strains.</title>
        <authorList>
            <person name="Watanabe M."/>
            <person name="Kojima H."/>
            <person name="Fukui M."/>
        </authorList>
    </citation>
    <scope>NUCLEOTIDE SEQUENCE [LARGE SCALE GENOMIC DNA]</scope>
    <source>
        <strain evidence="5 6">PL12</strain>
    </source>
</reference>
<dbReference type="InterPro" id="IPR020845">
    <property type="entry name" value="AMP-binding_CS"/>
</dbReference>
<proteinExistence type="inferred from homology"/>
<evidence type="ECO:0000259" key="3">
    <source>
        <dbReference type="Pfam" id="PF00501"/>
    </source>
</evidence>
<dbReference type="Gene3D" id="3.30.300.30">
    <property type="match status" value="1"/>
</dbReference>
<keyword evidence="6" id="KW-1185">Reference proteome</keyword>
<dbReference type="InterPro" id="IPR000873">
    <property type="entry name" value="AMP-dep_synth/lig_dom"/>
</dbReference>
<dbReference type="RefSeq" id="WP_155317753.1">
    <property type="nucleotide sequence ID" value="NZ_AP021874.1"/>
</dbReference>
<dbReference type="EMBL" id="AP021874">
    <property type="protein sequence ID" value="BBO69746.1"/>
    <property type="molecule type" value="Genomic_DNA"/>
</dbReference>
<dbReference type="PANTHER" id="PTHR43201:SF5">
    <property type="entry name" value="MEDIUM-CHAIN ACYL-COA LIGASE ACSF2, MITOCHONDRIAL"/>
    <property type="match status" value="1"/>
</dbReference>
<evidence type="ECO:0000313" key="6">
    <source>
        <dbReference type="Proteomes" id="UP000427906"/>
    </source>
</evidence>
<dbReference type="InterPro" id="IPR025110">
    <property type="entry name" value="AMP-bd_C"/>
</dbReference>
<comment type="similarity">
    <text evidence="1">Belongs to the ATP-dependent AMP-binding enzyme family.</text>
</comment>
<name>A0A5K7YKK2_9BACT</name>
<dbReference type="InterPro" id="IPR042099">
    <property type="entry name" value="ANL_N_sf"/>
</dbReference>
<dbReference type="SUPFAM" id="SSF56801">
    <property type="entry name" value="Acetyl-CoA synthetase-like"/>
    <property type="match status" value="1"/>
</dbReference>
<evidence type="ECO:0000259" key="4">
    <source>
        <dbReference type="Pfam" id="PF13193"/>
    </source>
</evidence>
<keyword evidence="2 5" id="KW-0436">Ligase</keyword>
<evidence type="ECO:0000313" key="5">
    <source>
        <dbReference type="EMBL" id="BBO69746.1"/>
    </source>
</evidence>
<dbReference type="Pfam" id="PF13193">
    <property type="entry name" value="AMP-binding_C"/>
    <property type="match status" value="1"/>
</dbReference>